<evidence type="ECO:0000256" key="4">
    <source>
        <dbReference type="ARBA" id="ARBA00022816"/>
    </source>
</evidence>
<keyword evidence="7 9" id="KW-0906">Nuclear pore complex</keyword>
<dbReference type="STRING" id="77586.A0A0D9V5J9"/>
<evidence type="ECO:0000256" key="5">
    <source>
        <dbReference type="ARBA" id="ARBA00022927"/>
    </source>
</evidence>
<dbReference type="Pfam" id="PF07575">
    <property type="entry name" value="Nucleopor_Nup85"/>
    <property type="match status" value="1"/>
</dbReference>
<dbReference type="PANTHER" id="PTHR13373">
    <property type="entry name" value="FROUNT PROTEIN-RELATED"/>
    <property type="match status" value="1"/>
</dbReference>
<keyword evidence="9" id="KW-0472">Membrane</keyword>
<keyword evidence="3 9" id="KW-0813">Transport</keyword>
<evidence type="ECO:0000313" key="12">
    <source>
        <dbReference type="Proteomes" id="UP000032180"/>
    </source>
</evidence>
<dbReference type="Gramene" id="LPERR01G26250.1">
    <property type="protein sequence ID" value="LPERR01G26250.1"/>
    <property type="gene ID" value="LPERR01G26250"/>
</dbReference>
<dbReference type="GO" id="GO:0017056">
    <property type="term" value="F:structural constituent of nuclear pore"/>
    <property type="evidence" value="ECO:0007669"/>
    <property type="project" value="TreeGrafter"/>
</dbReference>
<evidence type="ECO:0000256" key="2">
    <source>
        <dbReference type="ARBA" id="ARBA00005573"/>
    </source>
</evidence>
<dbReference type="GO" id="GO:0045893">
    <property type="term" value="P:positive regulation of DNA-templated transcription"/>
    <property type="evidence" value="ECO:0007669"/>
    <property type="project" value="TreeGrafter"/>
</dbReference>
<dbReference type="HOGENOM" id="CLU_024025_0_0_1"/>
<evidence type="ECO:0000256" key="6">
    <source>
        <dbReference type="ARBA" id="ARBA00023010"/>
    </source>
</evidence>
<comment type="similarity">
    <text evidence="2 9">Belongs to the nucleoporin Nup85 family.</text>
</comment>
<evidence type="ECO:0000256" key="7">
    <source>
        <dbReference type="ARBA" id="ARBA00023132"/>
    </source>
</evidence>
<feature type="compositionally biased region" description="Gly residues" evidence="10">
    <location>
        <begin position="88"/>
        <end position="97"/>
    </location>
</feature>
<protein>
    <recommendedName>
        <fullName evidence="9">Nuclear pore complex protein Nup85</fullName>
    </recommendedName>
</protein>
<keyword evidence="5 9" id="KW-0653">Protein transport</keyword>
<dbReference type="InterPro" id="IPR011502">
    <property type="entry name" value="Nucleoporin_Nup85"/>
</dbReference>
<evidence type="ECO:0000313" key="11">
    <source>
        <dbReference type="EnsemblPlants" id="LPERR01G26250.1"/>
    </source>
</evidence>
<reference evidence="11" key="3">
    <citation type="submission" date="2015-04" db="UniProtKB">
        <authorList>
            <consortium name="EnsemblPlants"/>
        </authorList>
    </citation>
    <scope>IDENTIFICATION</scope>
</reference>
<evidence type="ECO:0000256" key="1">
    <source>
        <dbReference type="ARBA" id="ARBA00004567"/>
    </source>
</evidence>
<keyword evidence="12" id="KW-1185">Reference proteome</keyword>
<dbReference type="GO" id="GO:0006606">
    <property type="term" value="P:protein import into nucleus"/>
    <property type="evidence" value="ECO:0007669"/>
    <property type="project" value="TreeGrafter"/>
</dbReference>
<dbReference type="GO" id="GO:0031080">
    <property type="term" value="C:nuclear pore outer ring"/>
    <property type="evidence" value="ECO:0007669"/>
    <property type="project" value="TreeGrafter"/>
</dbReference>
<proteinExistence type="inferred from homology"/>
<evidence type="ECO:0000256" key="9">
    <source>
        <dbReference type="RuleBase" id="RU365073"/>
    </source>
</evidence>
<accession>A0A0D9V5J9</accession>
<name>A0A0D9V5J9_9ORYZ</name>
<evidence type="ECO:0000256" key="3">
    <source>
        <dbReference type="ARBA" id="ARBA00022448"/>
    </source>
</evidence>
<evidence type="ECO:0000256" key="10">
    <source>
        <dbReference type="SAM" id="MobiDB-lite"/>
    </source>
</evidence>
<reference evidence="11 12" key="1">
    <citation type="submission" date="2012-08" db="EMBL/GenBank/DDBJ databases">
        <title>Oryza genome evolution.</title>
        <authorList>
            <person name="Wing R.A."/>
        </authorList>
    </citation>
    <scope>NUCLEOTIDE SEQUENCE</scope>
</reference>
<dbReference type="EnsemblPlants" id="LPERR01G26250.1">
    <property type="protein sequence ID" value="LPERR01G26250.1"/>
    <property type="gene ID" value="LPERR01G26250"/>
</dbReference>
<dbReference type="AlphaFoldDB" id="A0A0D9V5J9"/>
<feature type="region of interest" description="Disordered" evidence="10">
    <location>
        <begin position="63"/>
        <end position="99"/>
    </location>
</feature>
<comment type="subcellular location">
    <subcellularLocation>
        <location evidence="1 9">Nucleus</location>
        <location evidence="1 9">Nuclear pore complex</location>
    </subcellularLocation>
</comment>
<feature type="region of interest" description="Disordered" evidence="10">
    <location>
        <begin position="1"/>
        <end position="30"/>
    </location>
</feature>
<reference evidence="12" key="2">
    <citation type="submission" date="2013-12" db="EMBL/GenBank/DDBJ databases">
        <authorList>
            <person name="Yu Y."/>
            <person name="Lee S."/>
            <person name="de Baynast K."/>
            <person name="Wissotski M."/>
            <person name="Liu L."/>
            <person name="Talag J."/>
            <person name="Goicoechea J."/>
            <person name="Angelova A."/>
            <person name="Jetty R."/>
            <person name="Kudrna D."/>
            <person name="Golser W."/>
            <person name="Rivera L."/>
            <person name="Zhang J."/>
            <person name="Wing R."/>
        </authorList>
    </citation>
    <scope>NUCLEOTIDE SEQUENCE</scope>
</reference>
<keyword evidence="6 9" id="KW-0811">Translocation</keyword>
<feature type="compositionally biased region" description="Gly residues" evidence="10">
    <location>
        <begin position="1"/>
        <end position="14"/>
    </location>
</feature>
<comment type="subunit">
    <text evidence="9">Component of the nuclear pore complex (NPC).</text>
</comment>
<keyword evidence="4 9" id="KW-0509">mRNA transport</keyword>
<dbReference type="eggNOG" id="KOG2271">
    <property type="taxonomic scope" value="Eukaryota"/>
</dbReference>
<dbReference type="GO" id="GO:0031965">
    <property type="term" value="C:nuclear membrane"/>
    <property type="evidence" value="ECO:0007669"/>
    <property type="project" value="UniProtKB-UniRule"/>
</dbReference>
<organism evidence="11 12">
    <name type="scientific">Leersia perrieri</name>
    <dbReference type="NCBI Taxonomy" id="77586"/>
    <lineage>
        <taxon>Eukaryota</taxon>
        <taxon>Viridiplantae</taxon>
        <taxon>Streptophyta</taxon>
        <taxon>Embryophyta</taxon>
        <taxon>Tracheophyta</taxon>
        <taxon>Spermatophyta</taxon>
        <taxon>Magnoliopsida</taxon>
        <taxon>Liliopsida</taxon>
        <taxon>Poales</taxon>
        <taxon>Poaceae</taxon>
        <taxon>BOP clade</taxon>
        <taxon>Oryzoideae</taxon>
        <taxon>Oryzeae</taxon>
        <taxon>Oryzinae</taxon>
        <taxon>Leersia</taxon>
    </lineage>
</organism>
<dbReference type="GO" id="GO:0006406">
    <property type="term" value="P:mRNA export from nucleus"/>
    <property type="evidence" value="ECO:0007669"/>
    <property type="project" value="TreeGrafter"/>
</dbReference>
<evidence type="ECO:0000256" key="8">
    <source>
        <dbReference type="ARBA" id="ARBA00023242"/>
    </source>
</evidence>
<sequence>MPGMLTDGGGGSGSGAIVPFSGEPGHAAAEAPPVRTIRHGVAPPISRVYVSFSSGNLLQVACLRPPNPESDGDGGAEVSGGRVVEVNLGGGGSGPGGADVEEEIDEAEMRRIEYGSVPAFALLQSRKNALAEAAAMSRVPAVSELADWWQYVLEYSKTIGSLLGNSDSLPAFMIDDPKTILKVRGKPTSLKAAWELLEIFFVDKQLQSWLPERLVDWLADYDSLLTKTENTVYRMLRNFQKKLINLQIVEDEPDYWNGLSAALSVGWLDIVVNMLRFHGSYQLDQMDDRETENGLVEAVAVLVSTMPRMRPDLPSDKLGQCCKTRPDFIKALEKWRGQVSKLECSAFWIQCSHQKTRDGLKNLLHIMMGNIKNLTAATSHWLELFASHCLYIRPFTVGFEGMHQLAQKCIQIKPSADNNGLPGLLTGILSENIEVVLAECTKNYGPWMVTHAMELLTADNDYADVMLHEERPNFGGISIEELHRLVYAQVLCSHSLTWQIAPTYLSSCLNQGLGLLEILLLKQPIQDNRVILKTLEICRLYELENVSTNIMKIAGIYHWKHGRKGTGVYWFQQAHDKVRLDRIAQQLFERIGKSVTDDNFKQWEGLLELLGSDIGSAGGLEFLHRYRDFKRSLQQAQEGRTGESARQTVEFLIQLMRNPSTPQRFWLPLLHDSVKLLNCKPCPLLNVAETTLLLNKLQELSMAKLRPDFSNTHLPSHALNSVRLALASNLAQAILEEP</sequence>
<dbReference type="Proteomes" id="UP000032180">
    <property type="component" value="Chromosome 1"/>
</dbReference>
<keyword evidence="8 9" id="KW-0539">Nucleus</keyword>
<comment type="function">
    <text evidence="9">Functions as a component of the nuclear pore complex (NPC).</text>
</comment>
<dbReference type="PANTHER" id="PTHR13373:SF21">
    <property type="entry name" value="NUCLEAR PORE COMPLEX PROTEIN NUP85"/>
    <property type="match status" value="1"/>
</dbReference>